<reference evidence="2" key="1">
    <citation type="submission" date="2017-04" db="EMBL/GenBank/DDBJ databases">
        <authorList>
            <person name="Varghese N."/>
            <person name="Submissions S."/>
        </authorList>
    </citation>
    <scope>NUCLEOTIDE SEQUENCE [LARGE SCALE GENOMIC DNA]</scope>
    <source>
        <strain evidence="2">K3S</strain>
    </source>
</reference>
<dbReference type="Proteomes" id="UP000192906">
    <property type="component" value="Unassembled WGS sequence"/>
</dbReference>
<dbReference type="OrthoDB" id="3078737at2"/>
<evidence type="ECO:0008006" key="3">
    <source>
        <dbReference type="Google" id="ProtNLM"/>
    </source>
</evidence>
<dbReference type="RefSeq" id="WP_085098216.1">
    <property type="nucleotide sequence ID" value="NZ_FWZU01000001.1"/>
</dbReference>
<accession>A0A1X7CCD4</accession>
<evidence type="ECO:0000313" key="1">
    <source>
        <dbReference type="EMBL" id="SME94013.1"/>
    </source>
</evidence>
<keyword evidence="2" id="KW-1185">Reference proteome</keyword>
<name>A0A1X7CCD4_9BACT</name>
<sequence length="88" mass="10238">MLKFVVIAVAAFVMWKLFTGEKQHKQNQDNKQTEKKIKAGEMVKDPICGTYVQKNSDIRVKNGEKIECFCSYECRDKYIKRIESGNDD</sequence>
<protein>
    <recommendedName>
        <fullName evidence="3">TRASH domain-containing protein</fullName>
    </recommendedName>
</protein>
<dbReference type="STRING" id="1519643.SAMN06295933_0665"/>
<dbReference type="AlphaFoldDB" id="A0A1X7CCD4"/>
<proteinExistence type="predicted"/>
<dbReference type="EMBL" id="FWZU01000001">
    <property type="protein sequence ID" value="SME94013.1"/>
    <property type="molecule type" value="Genomic_DNA"/>
</dbReference>
<gene>
    <name evidence="1" type="ORF">SAMN06295933_0665</name>
</gene>
<evidence type="ECO:0000313" key="2">
    <source>
        <dbReference type="Proteomes" id="UP000192906"/>
    </source>
</evidence>
<organism evidence="1 2">
    <name type="scientific">Desulfovibrio gilichinskyi</name>
    <dbReference type="NCBI Taxonomy" id="1519643"/>
    <lineage>
        <taxon>Bacteria</taxon>
        <taxon>Pseudomonadati</taxon>
        <taxon>Thermodesulfobacteriota</taxon>
        <taxon>Desulfovibrionia</taxon>
        <taxon>Desulfovibrionales</taxon>
        <taxon>Desulfovibrionaceae</taxon>
        <taxon>Desulfovibrio</taxon>
    </lineage>
</organism>